<feature type="non-terminal residue" evidence="1">
    <location>
        <position position="153"/>
    </location>
</feature>
<comment type="caution">
    <text evidence="1">The sequence shown here is derived from an EMBL/GenBank/DDBJ whole genome shotgun (WGS) entry which is preliminary data.</text>
</comment>
<dbReference type="EMBL" id="CAJVPW010009777">
    <property type="protein sequence ID" value="CAG8608902.1"/>
    <property type="molecule type" value="Genomic_DNA"/>
</dbReference>
<dbReference type="Proteomes" id="UP000789366">
    <property type="component" value="Unassembled WGS sequence"/>
</dbReference>
<evidence type="ECO:0000313" key="1">
    <source>
        <dbReference type="EMBL" id="CAG8608902.1"/>
    </source>
</evidence>
<reference evidence="1" key="1">
    <citation type="submission" date="2021-06" db="EMBL/GenBank/DDBJ databases">
        <authorList>
            <person name="Kallberg Y."/>
            <person name="Tangrot J."/>
            <person name="Rosling A."/>
        </authorList>
    </citation>
    <scope>NUCLEOTIDE SEQUENCE</scope>
    <source>
        <strain evidence="1">28 12/20/2015</strain>
    </source>
</reference>
<feature type="non-terminal residue" evidence="1">
    <location>
        <position position="1"/>
    </location>
</feature>
<evidence type="ECO:0000313" key="2">
    <source>
        <dbReference type="Proteomes" id="UP000789366"/>
    </source>
</evidence>
<sequence>PNKHTVQCSINYIDDKPVYQVAFGNDFCNQVISYKSSSNAAALYHQQINPEIKTQTSGILLFGLQLECLRQNRKKQYEKNILNPIDDISNSALTKRAKNVGKMMFNNFTSVSKRYYNRIDKPILEELRFSLDGIGVKDEHKNWPQLDADEIAN</sequence>
<gene>
    <name evidence="1" type="ORF">SPELUC_LOCUS7421</name>
</gene>
<protein>
    <submittedName>
        <fullName evidence="1">5253_t:CDS:1</fullName>
    </submittedName>
</protein>
<accession>A0ACA9MR98</accession>
<name>A0ACA9MR98_9GLOM</name>
<proteinExistence type="predicted"/>
<keyword evidence="2" id="KW-1185">Reference proteome</keyword>
<organism evidence="1 2">
    <name type="scientific">Cetraspora pellucida</name>
    <dbReference type="NCBI Taxonomy" id="1433469"/>
    <lineage>
        <taxon>Eukaryota</taxon>
        <taxon>Fungi</taxon>
        <taxon>Fungi incertae sedis</taxon>
        <taxon>Mucoromycota</taxon>
        <taxon>Glomeromycotina</taxon>
        <taxon>Glomeromycetes</taxon>
        <taxon>Diversisporales</taxon>
        <taxon>Gigasporaceae</taxon>
        <taxon>Cetraspora</taxon>
    </lineage>
</organism>